<protein>
    <submittedName>
        <fullName evidence="3">L-asparaginase</fullName>
    </submittedName>
</protein>
<dbReference type="InterPro" id="IPR027474">
    <property type="entry name" value="L-asparaginase_N"/>
</dbReference>
<dbReference type="RefSeq" id="WP_073143677.1">
    <property type="nucleotide sequence ID" value="NZ_FQUV01000004.1"/>
</dbReference>
<proteinExistence type="predicted"/>
<dbReference type="Gene3D" id="3.40.50.1170">
    <property type="entry name" value="L-asparaginase, N-terminal domain"/>
    <property type="match status" value="1"/>
</dbReference>
<feature type="domain" description="L-asparaginase N-terminal" evidence="2">
    <location>
        <begin position="4"/>
        <end position="157"/>
    </location>
</feature>
<accession>A0A1M4ZWM0</accession>
<dbReference type="SUPFAM" id="SSF53774">
    <property type="entry name" value="Glutaminase/Asparaginase"/>
    <property type="match status" value="1"/>
</dbReference>
<dbReference type="PROSITE" id="PS51732">
    <property type="entry name" value="ASN_GLN_ASE_3"/>
    <property type="match status" value="1"/>
</dbReference>
<dbReference type="InterPro" id="IPR037152">
    <property type="entry name" value="L-asparaginase_N_sf"/>
</dbReference>
<dbReference type="PANTHER" id="PTHR11707">
    <property type="entry name" value="L-ASPARAGINASE"/>
    <property type="match status" value="1"/>
</dbReference>
<dbReference type="OrthoDB" id="9788068at2"/>
<dbReference type="PIRSF" id="PIRSF001220">
    <property type="entry name" value="L-ASNase_gatD"/>
    <property type="match status" value="1"/>
</dbReference>
<dbReference type="AlphaFoldDB" id="A0A1M4ZWM0"/>
<dbReference type="Pfam" id="PF00710">
    <property type="entry name" value="Asparaginase"/>
    <property type="match status" value="1"/>
</dbReference>
<sequence>MKDVRIIVTGGTIDKVHDPATEALAFSEDNTTHVPEILSLARCHFPTVQLLMLKDSLDFDDDDRATIVEAILAAPEPAIVVTHGTGTMGQSARWISKRVSGKTIVLTGAMRPHSLSFSDGPFNMGGAIIAAQVMQNGVYGVMNGRVFEAAALTKNTEQGRFDV</sequence>
<evidence type="ECO:0000256" key="1">
    <source>
        <dbReference type="PIRSR" id="PIRSR001220-1"/>
    </source>
</evidence>
<reference evidence="4" key="1">
    <citation type="submission" date="2016-11" db="EMBL/GenBank/DDBJ databases">
        <authorList>
            <person name="Varghese N."/>
            <person name="Submissions S."/>
        </authorList>
    </citation>
    <scope>NUCLEOTIDE SEQUENCE [LARGE SCALE GENOMIC DNA]</scope>
    <source>
        <strain evidence="4">DSM 100566</strain>
    </source>
</reference>
<evidence type="ECO:0000259" key="2">
    <source>
        <dbReference type="Pfam" id="PF00710"/>
    </source>
</evidence>
<gene>
    <name evidence="3" type="ORF">SAMN05444273_104358</name>
</gene>
<dbReference type="GO" id="GO:0004067">
    <property type="term" value="F:asparaginase activity"/>
    <property type="evidence" value="ECO:0007669"/>
    <property type="project" value="UniProtKB-UniRule"/>
</dbReference>
<dbReference type="Proteomes" id="UP000184144">
    <property type="component" value="Unassembled WGS sequence"/>
</dbReference>
<feature type="active site" description="O-isoaspartyl threonine intermediate" evidence="1">
    <location>
        <position position="12"/>
    </location>
</feature>
<dbReference type="PIRSF" id="PIRSF500176">
    <property type="entry name" value="L_ASNase"/>
    <property type="match status" value="1"/>
</dbReference>
<evidence type="ECO:0000313" key="3">
    <source>
        <dbReference type="EMBL" id="SHF22418.1"/>
    </source>
</evidence>
<keyword evidence="4" id="KW-1185">Reference proteome</keyword>
<name>A0A1M4ZWM0_9RHOB</name>
<evidence type="ECO:0000313" key="4">
    <source>
        <dbReference type="Proteomes" id="UP000184144"/>
    </source>
</evidence>
<dbReference type="STRING" id="1486859.SAMN05444273_104358"/>
<organism evidence="3 4">
    <name type="scientific">Litoreibacter ascidiaceicola</name>
    <dbReference type="NCBI Taxonomy" id="1486859"/>
    <lineage>
        <taxon>Bacteria</taxon>
        <taxon>Pseudomonadati</taxon>
        <taxon>Pseudomonadota</taxon>
        <taxon>Alphaproteobacteria</taxon>
        <taxon>Rhodobacterales</taxon>
        <taxon>Roseobacteraceae</taxon>
        <taxon>Litoreibacter</taxon>
    </lineage>
</organism>
<dbReference type="InterPro" id="IPR006034">
    <property type="entry name" value="Asparaginase/glutaminase-like"/>
</dbReference>
<dbReference type="PRINTS" id="PR00139">
    <property type="entry name" value="ASNGLNASE"/>
</dbReference>
<dbReference type="InterPro" id="IPR036152">
    <property type="entry name" value="Asp/glu_Ase-like_sf"/>
</dbReference>
<dbReference type="EMBL" id="FQUV01000004">
    <property type="protein sequence ID" value="SHF22418.1"/>
    <property type="molecule type" value="Genomic_DNA"/>
</dbReference>
<dbReference type="PANTHER" id="PTHR11707:SF28">
    <property type="entry name" value="60 KDA LYSOPHOSPHOLIPASE"/>
    <property type="match status" value="1"/>
</dbReference>